<feature type="domain" description="CusB-like beta-barrel" evidence="5">
    <location>
        <begin position="203"/>
        <end position="277"/>
    </location>
</feature>
<name>A0A6I4I9H4_9SPHI</name>
<comment type="caution">
    <text evidence="8">The sequence shown here is derived from an EMBL/GenBank/DDBJ whole genome shotgun (WGS) entry which is preliminary data.</text>
</comment>
<dbReference type="EMBL" id="WQLA01000004">
    <property type="protein sequence ID" value="MVN91771.1"/>
    <property type="molecule type" value="Genomic_DNA"/>
</dbReference>
<keyword evidence="2" id="KW-0813">Transport</keyword>
<keyword evidence="4" id="KW-0472">Membrane</keyword>
<dbReference type="GO" id="GO:1990281">
    <property type="term" value="C:efflux pump complex"/>
    <property type="evidence" value="ECO:0007669"/>
    <property type="project" value="TreeGrafter"/>
</dbReference>
<evidence type="ECO:0000256" key="2">
    <source>
        <dbReference type="ARBA" id="ARBA00022448"/>
    </source>
</evidence>
<dbReference type="InterPro" id="IPR058792">
    <property type="entry name" value="Beta-barrel_RND_2"/>
</dbReference>
<feature type="transmembrane region" description="Helical" evidence="4">
    <location>
        <begin position="6"/>
        <end position="23"/>
    </location>
</feature>
<dbReference type="Pfam" id="PF25954">
    <property type="entry name" value="Beta-barrel_RND_2"/>
    <property type="match status" value="1"/>
</dbReference>
<dbReference type="InterPro" id="IPR006143">
    <property type="entry name" value="RND_pump_MFP"/>
</dbReference>
<evidence type="ECO:0000259" key="6">
    <source>
        <dbReference type="Pfam" id="PF25973"/>
    </source>
</evidence>
<dbReference type="RefSeq" id="WP_157542097.1">
    <property type="nucleotide sequence ID" value="NZ_WQLA01000004.1"/>
</dbReference>
<sequence>MKTKYIIILVGIAIVGLIVYKLASNKKKLDEKNKPVQVTSVRIPVKAAPAKEQLQEINIMKTGSLAPFKEAKALAVTGGNLLQVRFELGDRVSKGQVLAVTDNQSARLDLQKAESNAAKLRNDLNTYTELLQGKAATQEKVNDIRQNYMDAVTQVNLSRKNLADAAIKAPTSGIISSKPVEQGVFVNAGSEVATIVDLSRAKVQVYLTEAEVYKVEQGQKVKITTEVYPGKVFAGTVSFISPQADATHNYLVEILVYNTQRAILRSGTFVYADFSKKTRQQVLVIPREALTESIKDAAVYVIQNGTVKRRTIQTGAEMGTMVQVTSGLSAGEQVVTSGQINLKDGTQVSISN</sequence>
<dbReference type="SUPFAM" id="SSF111369">
    <property type="entry name" value="HlyD-like secretion proteins"/>
    <property type="match status" value="1"/>
</dbReference>
<evidence type="ECO:0000259" key="7">
    <source>
        <dbReference type="Pfam" id="PF25989"/>
    </source>
</evidence>
<gene>
    <name evidence="8" type="ORF">GO816_11595</name>
</gene>
<evidence type="ECO:0000256" key="3">
    <source>
        <dbReference type="SAM" id="Coils"/>
    </source>
</evidence>
<dbReference type="Proteomes" id="UP000434850">
    <property type="component" value="Unassembled WGS sequence"/>
</dbReference>
<dbReference type="Pfam" id="PF25973">
    <property type="entry name" value="BSH_CzcB"/>
    <property type="match status" value="1"/>
</dbReference>
<dbReference type="GO" id="GO:0015562">
    <property type="term" value="F:efflux transmembrane transporter activity"/>
    <property type="evidence" value="ECO:0007669"/>
    <property type="project" value="TreeGrafter"/>
</dbReference>
<dbReference type="PANTHER" id="PTHR30469">
    <property type="entry name" value="MULTIDRUG RESISTANCE PROTEIN MDTA"/>
    <property type="match status" value="1"/>
</dbReference>
<evidence type="ECO:0000259" key="5">
    <source>
        <dbReference type="Pfam" id="PF25954"/>
    </source>
</evidence>
<evidence type="ECO:0000313" key="8">
    <source>
        <dbReference type="EMBL" id="MVN91771.1"/>
    </source>
</evidence>
<evidence type="ECO:0000256" key="1">
    <source>
        <dbReference type="ARBA" id="ARBA00009477"/>
    </source>
</evidence>
<comment type="similarity">
    <text evidence="1">Belongs to the membrane fusion protein (MFP) (TC 8.A.1) family.</text>
</comment>
<proteinExistence type="inferred from homology"/>
<dbReference type="Gene3D" id="2.40.50.100">
    <property type="match status" value="1"/>
</dbReference>
<feature type="domain" description="CzcB-like barrel-sandwich hybrid" evidence="6">
    <location>
        <begin position="76"/>
        <end position="197"/>
    </location>
</feature>
<organism evidence="8 9">
    <name type="scientific">Mucilaginibacter aquatilis</name>
    <dbReference type="NCBI Taxonomy" id="1517760"/>
    <lineage>
        <taxon>Bacteria</taxon>
        <taxon>Pseudomonadati</taxon>
        <taxon>Bacteroidota</taxon>
        <taxon>Sphingobacteriia</taxon>
        <taxon>Sphingobacteriales</taxon>
        <taxon>Sphingobacteriaceae</taxon>
        <taxon>Mucilaginibacter</taxon>
    </lineage>
</organism>
<keyword evidence="4" id="KW-1133">Transmembrane helix</keyword>
<dbReference type="Gene3D" id="2.40.420.20">
    <property type="match status" value="1"/>
</dbReference>
<evidence type="ECO:0000256" key="4">
    <source>
        <dbReference type="SAM" id="Phobius"/>
    </source>
</evidence>
<accession>A0A6I4I9H4</accession>
<evidence type="ECO:0000313" key="9">
    <source>
        <dbReference type="Proteomes" id="UP000434850"/>
    </source>
</evidence>
<dbReference type="AlphaFoldDB" id="A0A6I4I9H4"/>
<protein>
    <submittedName>
        <fullName evidence="8">Efflux RND transporter periplasmic adaptor subunit</fullName>
    </submittedName>
</protein>
<dbReference type="InterPro" id="IPR058647">
    <property type="entry name" value="BSH_CzcB-like"/>
</dbReference>
<keyword evidence="3" id="KW-0175">Coiled coil</keyword>
<keyword evidence="4" id="KW-0812">Transmembrane</keyword>
<dbReference type="NCBIfam" id="TIGR01730">
    <property type="entry name" value="RND_mfp"/>
    <property type="match status" value="1"/>
</dbReference>
<keyword evidence="9" id="KW-1185">Reference proteome</keyword>
<feature type="domain" description="YknX-like C-terminal permuted SH3-like" evidence="7">
    <location>
        <begin position="282"/>
        <end position="349"/>
    </location>
</feature>
<dbReference type="FunFam" id="2.40.420.20:FF:000006">
    <property type="entry name" value="RND family efflux transporter MFP subunit"/>
    <property type="match status" value="1"/>
</dbReference>
<feature type="coiled-coil region" evidence="3">
    <location>
        <begin position="103"/>
        <end position="130"/>
    </location>
</feature>
<dbReference type="Gene3D" id="2.40.30.170">
    <property type="match status" value="1"/>
</dbReference>
<dbReference type="Pfam" id="PF25989">
    <property type="entry name" value="YknX_C"/>
    <property type="match status" value="1"/>
</dbReference>
<dbReference type="InterPro" id="IPR058637">
    <property type="entry name" value="YknX-like_C"/>
</dbReference>
<reference evidence="8 9" key="1">
    <citation type="submission" date="2019-12" db="EMBL/GenBank/DDBJ databases">
        <title>Mucilaginibacter sp. HME9299 genome sequencing and assembly.</title>
        <authorList>
            <person name="Kang H."/>
            <person name="Kim H."/>
            <person name="Joh K."/>
        </authorList>
    </citation>
    <scope>NUCLEOTIDE SEQUENCE [LARGE SCALE GENOMIC DNA]</scope>
    <source>
        <strain evidence="8 9">HME9299</strain>
    </source>
</reference>
<dbReference type="OrthoDB" id="9784685at2"/>